<proteinExistence type="predicted"/>
<reference evidence="2 3" key="1">
    <citation type="journal article" date="2024" name="G3 (Bethesda)">
        <title>Genome assembly of Hibiscus sabdariffa L. provides insights into metabolisms of medicinal natural products.</title>
        <authorList>
            <person name="Kim T."/>
        </authorList>
    </citation>
    <scope>NUCLEOTIDE SEQUENCE [LARGE SCALE GENOMIC DNA]</scope>
    <source>
        <strain evidence="2">TK-2024</strain>
        <tissue evidence="2">Old leaves</tissue>
    </source>
</reference>
<evidence type="ECO:0000259" key="1">
    <source>
        <dbReference type="Pfam" id="PF12146"/>
    </source>
</evidence>
<dbReference type="InterPro" id="IPR022742">
    <property type="entry name" value="Hydrolase_4"/>
</dbReference>
<dbReference type="Proteomes" id="UP001396334">
    <property type="component" value="Unassembled WGS sequence"/>
</dbReference>
<gene>
    <name evidence="2" type="ORF">V6N11_066399</name>
</gene>
<accession>A0ABR2NFA9</accession>
<comment type="caution">
    <text evidence="2">The sequence shown here is derived from an EMBL/GenBank/DDBJ whole genome shotgun (WGS) entry which is preliminary data.</text>
</comment>
<dbReference type="Pfam" id="PF12146">
    <property type="entry name" value="Hydrolase_4"/>
    <property type="match status" value="1"/>
</dbReference>
<feature type="domain" description="Serine aminopeptidase S33" evidence="1">
    <location>
        <begin position="36"/>
        <end position="117"/>
    </location>
</feature>
<evidence type="ECO:0000313" key="2">
    <source>
        <dbReference type="EMBL" id="KAK8974854.1"/>
    </source>
</evidence>
<dbReference type="EMBL" id="JBBPBN010000156">
    <property type="protein sequence ID" value="KAK8974854.1"/>
    <property type="molecule type" value="Genomic_DNA"/>
</dbReference>
<keyword evidence="3" id="KW-1185">Reference proteome</keyword>
<evidence type="ECO:0000313" key="3">
    <source>
        <dbReference type="Proteomes" id="UP001396334"/>
    </source>
</evidence>
<organism evidence="2 3">
    <name type="scientific">Hibiscus sabdariffa</name>
    <name type="common">roselle</name>
    <dbReference type="NCBI Taxonomy" id="183260"/>
    <lineage>
        <taxon>Eukaryota</taxon>
        <taxon>Viridiplantae</taxon>
        <taxon>Streptophyta</taxon>
        <taxon>Embryophyta</taxon>
        <taxon>Tracheophyta</taxon>
        <taxon>Spermatophyta</taxon>
        <taxon>Magnoliopsida</taxon>
        <taxon>eudicotyledons</taxon>
        <taxon>Gunneridae</taxon>
        <taxon>Pentapetalae</taxon>
        <taxon>rosids</taxon>
        <taxon>malvids</taxon>
        <taxon>Malvales</taxon>
        <taxon>Malvaceae</taxon>
        <taxon>Malvoideae</taxon>
        <taxon>Hibiscus</taxon>
    </lineage>
</organism>
<sequence length="276" mass="31297">MAYSHTAQNPGNEQRRVIITNEHGEKLVGRLHETGSKEIVVLCHGAESNKDDNIMVNLAAALEKEGISAFRFDFSGNGESEGSFRFNDLYREADDIHSVIRHFSGENHIVCAILGHSKLIQLVNLRGVVVLLYASKYRDIRIVVNVSGRYDLTRGLTELFGENYMEKIKKDGYINIKRGDVEFRVTEEDLMDFLRIDMHEACLKIDKDCRVLTVHGTDDEINPLTDALEFAKFIPNHRLRIIEGADHRYTSHQVELASTVVNFVKSALQQDEVAPK</sequence>
<dbReference type="InterPro" id="IPR029058">
    <property type="entry name" value="AB_hydrolase_fold"/>
</dbReference>
<dbReference type="SUPFAM" id="SSF53474">
    <property type="entry name" value="alpha/beta-Hydrolases"/>
    <property type="match status" value="1"/>
</dbReference>
<name>A0ABR2NFA9_9ROSI</name>
<dbReference type="Gene3D" id="3.40.50.1820">
    <property type="entry name" value="alpha/beta hydrolase"/>
    <property type="match status" value="1"/>
</dbReference>
<protein>
    <recommendedName>
        <fullName evidence="1">Serine aminopeptidase S33 domain-containing protein</fullName>
    </recommendedName>
</protein>
<dbReference type="PANTHER" id="PTHR42886:SF53">
    <property type="entry name" value="ALPHA_BETA-HYDROLASES SUPERFAMILY PROTEIN"/>
    <property type="match status" value="1"/>
</dbReference>
<dbReference type="PANTHER" id="PTHR42886">
    <property type="entry name" value="RE40534P-RELATED"/>
    <property type="match status" value="1"/>
</dbReference>